<evidence type="ECO:0000256" key="3">
    <source>
        <dbReference type="ARBA" id="ARBA00022670"/>
    </source>
</evidence>
<dbReference type="AlphaFoldDB" id="A0A8C2GV92"/>
<dbReference type="PROSITE" id="PS50600">
    <property type="entry name" value="ULP_PROTEASE"/>
    <property type="match status" value="1"/>
</dbReference>
<dbReference type="GO" id="GO:0006508">
    <property type="term" value="P:proteolysis"/>
    <property type="evidence" value="ECO:0007669"/>
    <property type="project" value="UniProtKB-KW"/>
</dbReference>
<dbReference type="Ensembl" id="ENSCCRT00015124377.1">
    <property type="protein sequence ID" value="ENSCCRP00015120557.1"/>
    <property type="gene ID" value="ENSCCRG00015047428.1"/>
</dbReference>
<keyword evidence="4" id="KW-0833">Ubl conjugation pathway</keyword>
<dbReference type="GO" id="GO:0016926">
    <property type="term" value="P:protein desumoylation"/>
    <property type="evidence" value="ECO:0007669"/>
    <property type="project" value="TreeGrafter"/>
</dbReference>
<dbReference type="SUPFAM" id="SSF54001">
    <property type="entry name" value="Cysteine proteinases"/>
    <property type="match status" value="1"/>
</dbReference>
<feature type="domain" description="Ubiquitin-like protease family profile" evidence="6">
    <location>
        <begin position="33"/>
        <end position="237"/>
    </location>
</feature>
<protein>
    <submittedName>
        <fullName evidence="7">SUMO specific peptidase 6b</fullName>
    </submittedName>
</protein>
<dbReference type="InterPro" id="IPR003653">
    <property type="entry name" value="Peptidase_C48_C"/>
</dbReference>
<dbReference type="Gene3D" id="1.10.418.20">
    <property type="match status" value="2"/>
</dbReference>
<sequence>MFSRARPLLIHIDMKLQPSVLVVYPPPPAKGGITITEEDLSCLEEGEFLNDVYLLCEELEKEDASKYHVFSSFFFKCLTQKDHRSIQEHRHSRVKTWTRIINLFDKDFIFVPVNQIGLDLRLSGRRYSVEYLCDQSPPNPMSLFCSPECSKQLSRWSQSIGNLENQCGAREKCARQHCHSSHVFSVNPRYLQEEWKAKMCSEQSFGNGVMNGWSPLVPQQDNYTDCGIYLLQYVESFLKDPPQTFHCTMNGWFSQRTVKRKRRQIKQLILRLHRQQNVKFFWSYSSYGSFNQYKHEDFIPVVKGPNKQP</sequence>
<keyword evidence="2" id="KW-0597">Phosphoprotein</keyword>
<dbReference type="PANTHER" id="PTHR46896:SF3">
    <property type="entry name" value="FI06413P-RELATED"/>
    <property type="match status" value="1"/>
</dbReference>
<organism evidence="7 8">
    <name type="scientific">Cyprinus carpio</name>
    <name type="common">Common carp</name>
    <dbReference type="NCBI Taxonomy" id="7962"/>
    <lineage>
        <taxon>Eukaryota</taxon>
        <taxon>Metazoa</taxon>
        <taxon>Chordata</taxon>
        <taxon>Craniata</taxon>
        <taxon>Vertebrata</taxon>
        <taxon>Euteleostomi</taxon>
        <taxon>Actinopterygii</taxon>
        <taxon>Neopterygii</taxon>
        <taxon>Teleostei</taxon>
        <taxon>Ostariophysi</taxon>
        <taxon>Cypriniformes</taxon>
        <taxon>Cyprinidae</taxon>
        <taxon>Cyprininae</taxon>
        <taxon>Cyprinus</taxon>
    </lineage>
</organism>
<dbReference type="GO" id="GO:0005634">
    <property type="term" value="C:nucleus"/>
    <property type="evidence" value="ECO:0007669"/>
    <property type="project" value="TreeGrafter"/>
</dbReference>
<evidence type="ECO:0000256" key="5">
    <source>
        <dbReference type="ARBA" id="ARBA00022801"/>
    </source>
</evidence>
<reference evidence="7" key="1">
    <citation type="submission" date="2025-08" db="UniProtKB">
        <authorList>
            <consortium name="Ensembl"/>
        </authorList>
    </citation>
    <scope>IDENTIFICATION</scope>
</reference>
<evidence type="ECO:0000256" key="2">
    <source>
        <dbReference type="ARBA" id="ARBA00022553"/>
    </source>
</evidence>
<dbReference type="Gene3D" id="3.30.310.130">
    <property type="entry name" value="Ubiquitin-related"/>
    <property type="match status" value="1"/>
</dbReference>
<keyword evidence="5" id="KW-0378">Hydrolase</keyword>
<dbReference type="Pfam" id="PF02902">
    <property type="entry name" value="Peptidase_C48"/>
    <property type="match status" value="2"/>
</dbReference>
<evidence type="ECO:0000256" key="1">
    <source>
        <dbReference type="ARBA" id="ARBA00005234"/>
    </source>
</evidence>
<dbReference type="InterPro" id="IPR051947">
    <property type="entry name" value="Sentrin-specific_protease"/>
</dbReference>
<evidence type="ECO:0000259" key="6">
    <source>
        <dbReference type="PROSITE" id="PS50600"/>
    </source>
</evidence>
<evidence type="ECO:0000313" key="8">
    <source>
        <dbReference type="Proteomes" id="UP000694700"/>
    </source>
</evidence>
<dbReference type="GO" id="GO:0005737">
    <property type="term" value="C:cytoplasm"/>
    <property type="evidence" value="ECO:0007669"/>
    <property type="project" value="TreeGrafter"/>
</dbReference>
<keyword evidence="3" id="KW-0645">Protease</keyword>
<accession>A0A8C2GV92</accession>
<dbReference type="InterPro" id="IPR038765">
    <property type="entry name" value="Papain-like_cys_pep_sf"/>
</dbReference>
<dbReference type="Proteomes" id="UP000694700">
    <property type="component" value="Unplaced"/>
</dbReference>
<proteinExistence type="inferred from homology"/>
<dbReference type="GO" id="GO:0070139">
    <property type="term" value="F:SUMO-specific endopeptidase activity"/>
    <property type="evidence" value="ECO:0007669"/>
    <property type="project" value="TreeGrafter"/>
</dbReference>
<dbReference type="PANTHER" id="PTHR46896">
    <property type="entry name" value="SENTRIN-SPECIFIC PROTEASE"/>
    <property type="match status" value="1"/>
</dbReference>
<evidence type="ECO:0000313" key="7">
    <source>
        <dbReference type="Ensembl" id="ENSCCRP00015120557.1"/>
    </source>
</evidence>
<name>A0A8C2GV92_CYPCA</name>
<comment type="similarity">
    <text evidence="1">Belongs to the peptidase C48 family.</text>
</comment>
<evidence type="ECO:0000256" key="4">
    <source>
        <dbReference type="ARBA" id="ARBA00022786"/>
    </source>
</evidence>